<feature type="region of interest" description="Disordered" evidence="10">
    <location>
        <begin position="88"/>
        <end position="116"/>
    </location>
</feature>
<keyword evidence="5 8" id="KW-0648">Protein biosynthesis</keyword>
<evidence type="ECO:0000313" key="13">
    <source>
        <dbReference type="Proteomes" id="UP001321786"/>
    </source>
</evidence>
<dbReference type="PANTHER" id="PTHR43381:SF5">
    <property type="entry name" value="TR-TYPE G DOMAIN-CONTAINING PROTEIN"/>
    <property type="match status" value="1"/>
</dbReference>
<evidence type="ECO:0000256" key="9">
    <source>
        <dbReference type="RuleBase" id="RU000644"/>
    </source>
</evidence>
<comment type="function">
    <text evidence="7 8 9">One of the essential components for the initiation of protein synthesis. Protects formylmethionyl-tRNA from spontaneous hydrolysis and promotes its binding to the 30S ribosomal subunits. Also involved in the hydrolysis of GTP during the formation of the 70S ribosomal complex.</text>
</comment>
<dbReference type="PANTHER" id="PTHR43381">
    <property type="entry name" value="TRANSLATION INITIATION FACTOR IF-2-RELATED"/>
    <property type="match status" value="1"/>
</dbReference>
<dbReference type="CDD" id="cd03702">
    <property type="entry name" value="IF2_mtIF2_II"/>
    <property type="match status" value="1"/>
</dbReference>
<dbReference type="Pfam" id="PF11987">
    <property type="entry name" value="IF-2"/>
    <property type="match status" value="1"/>
</dbReference>
<dbReference type="NCBIfam" id="TIGR00487">
    <property type="entry name" value="IF-2"/>
    <property type="match status" value="1"/>
</dbReference>
<proteinExistence type="inferred from homology"/>
<dbReference type="NCBIfam" id="TIGR00231">
    <property type="entry name" value="small_GTP"/>
    <property type="match status" value="1"/>
</dbReference>
<dbReference type="KEGG" id="hprf:HLPR_16610"/>
<evidence type="ECO:0000256" key="1">
    <source>
        <dbReference type="ARBA" id="ARBA00007733"/>
    </source>
</evidence>
<dbReference type="InterPro" id="IPR000178">
    <property type="entry name" value="TF_IF2_bacterial-like"/>
</dbReference>
<dbReference type="Pfam" id="PF22042">
    <property type="entry name" value="EF-G_D2"/>
    <property type="match status" value="1"/>
</dbReference>
<evidence type="ECO:0000256" key="6">
    <source>
        <dbReference type="ARBA" id="ARBA00023134"/>
    </source>
</evidence>
<evidence type="ECO:0000256" key="4">
    <source>
        <dbReference type="ARBA" id="ARBA00022741"/>
    </source>
</evidence>
<dbReference type="InterPro" id="IPR044145">
    <property type="entry name" value="IF2_II"/>
</dbReference>
<dbReference type="Proteomes" id="UP001321786">
    <property type="component" value="Chromosome"/>
</dbReference>
<sequence>MSKIRVYQLAKKMEISSKELIDKLLELGIDVHNHMSSIEDGDALIVEEYLAEDKVQDEEVVEEIDKNDKSKESLVDTFNALEDQEDVVSERKANKKNRKKKKNAGNKRSKFKGENELVESTNSEEIMIGDTILVSDFASKLNKSPAEIIMKLMNLGVMATLNQDIDFAVAKTLAEDYGVEINQEVRIDAAERFDLDFEDDPKDLLPRAPIVTVMGHVDHGKTSLLDAIRDTAVTTGEAGGITQHIGASEAIINDQKIVFLDTPGHEAFTSLRARGTKVTDIAILVVAADDGVMPQTIEAIDHAKAAGVPIIIAINKIDKPNANQDRVKQELSEKGVLIEEWGGDVISVPVSAKNREGIEQLLEMVLLVSEMLELKANPNRKAVGTIIEAKTDVGKGTVATVLVEKGTLNIGDPVVVGSTYGRVRAMYNFKGKKIKLAGPATAVEVTGLNDIPQAGDRFYVANDDKQARLIAEKRQIELREENLNETKHISLEDLFDKIKEGELKELNIIIKADVHGSIEALKGSLLKLSNEEVKVNIIHANIGTITESDILLASASNAIILGFNVRPSSAVQRKAEKEKVNYKTYQIIYEAIKDVQEALTGMLDPVFREVVLGKIQVRETFKVPNIGVICGGYVLEGKVVRNANVRIVRDGIIIHDGKISSLRRFKDDVKEVATGYECGIGIEKYNDIKINDEIEAYIIEEIPRK</sequence>
<keyword evidence="6 8" id="KW-0342">GTP-binding</keyword>
<dbReference type="Pfam" id="PF00009">
    <property type="entry name" value="GTP_EFTU"/>
    <property type="match status" value="1"/>
</dbReference>
<dbReference type="PROSITE" id="PS51722">
    <property type="entry name" value="G_TR_2"/>
    <property type="match status" value="1"/>
</dbReference>
<dbReference type="EMBL" id="AP028654">
    <property type="protein sequence ID" value="BEP29330.1"/>
    <property type="molecule type" value="Genomic_DNA"/>
</dbReference>
<dbReference type="InterPro" id="IPR023115">
    <property type="entry name" value="TIF_IF2_dom3"/>
</dbReference>
<dbReference type="InterPro" id="IPR036925">
    <property type="entry name" value="TIF_IF2_dom3_sf"/>
</dbReference>
<keyword evidence="3 8" id="KW-0396">Initiation factor</keyword>
<keyword evidence="13" id="KW-1185">Reference proteome</keyword>
<dbReference type="FunFam" id="3.40.50.300:FF:000019">
    <property type="entry name" value="Translation initiation factor IF-2"/>
    <property type="match status" value="1"/>
</dbReference>
<dbReference type="FunFam" id="2.40.30.10:FF:000008">
    <property type="entry name" value="Translation initiation factor IF-2"/>
    <property type="match status" value="1"/>
</dbReference>
<dbReference type="GO" id="GO:0003924">
    <property type="term" value="F:GTPase activity"/>
    <property type="evidence" value="ECO:0007669"/>
    <property type="project" value="UniProtKB-UniRule"/>
</dbReference>
<dbReference type="InterPro" id="IPR006847">
    <property type="entry name" value="IF2_N"/>
</dbReference>
<dbReference type="HAMAP" id="MF_00100_B">
    <property type="entry name" value="IF_2_B"/>
    <property type="match status" value="1"/>
</dbReference>
<evidence type="ECO:0000313" key="12">
    <source>
        <dbReference type="EMBL" id="BEP29330.1"/>
    </source>
</evidence>
<dbReference type="Pfam" id="PF04760">
    <property type="entry name" value="IF2_N"/>
    <property type="match status" value="2"/>
</dbReference>
<evidence type="ECO:0000256" key="10">
    <source>
        <dbReference type="SAM" id="MobiDB-lite"/>
    </source>
</evidence>
<feature type="binding site" evidence="8">
    <location>
        <begin position="315"/>
        <end position="318"/>
    </location>
    <ligand>
        <name>GTP</name>
        <dbReference type="ChEBI" id="CHEBI:37565"/>
    </ligand>
</feature>
<keyword evidence="4 8" id="KW-0547">Nucleotide-binding</keyword>
<reference evidence="12 13" key="1">
    <citation type="submission" date="2023-08" db="EMBL/GenBank/DDBJ databases">
        <title>Helicovermis profunda gen. nov., sp. nov., a novel mesophilic, fermentative bacterium within the Bacillota from a deep-sea hydrothermal vent chimney.</title>
        <authorList>
            <person name="Miyazaki U."/>
            <person name="Mizutani D."/>
            <person name="Hashimoto Y."/>
            <person name="Tame A."/>
            <person name="Sawayama S."/>
            <person name="Miyazaki J."/>
            <person name="Takai K."/>
            <person name="Nakagawa S."/>
        </authorList>
    </citation>
    <scope>NUCLEOTIDE SEQUENCE [LARGE SCALE GENOMIC DNA]</scope>
    <source>
        <strain evidence="12 13">S502</strain>
    </source>
</reference>
<protein>
    <recommendedName>
        <fullName evidence="2 8">Translation initiation factor IF-2</fullName>
    </recommendedName>
</protein>
<evidence type="ECO:0000256" key="2">
    <source>
        <dbReference type="ARBA" id="ARBA00020675"/>
    </source>
</evidence>
<dbReference type="InterPro" id="IPR005225">
    <property type="entry name" value="Small_GTP-bd"/>
</dbReference>
<name>A0AAU9EW52_9FIRM</name>
<dbReference type="GO" id="GO:0003743">
    <property type="term" value="F:translation initiation factor activity"/>
    <property type="evidence" value="ECO:0007669"/>
    <property type="project" value="UniProtKB-UniRule"/>
</dbReference>
<dbReference type="GO" id="GO:0005829">
    <property type="term" value="C:cytosol"/>
    <property type="evidence" value="ECO:0007669"/>
    <property type="project" value="TreeGrafter"/>
</dbReference>
<evidence type="ECO:0000256" key="7">
    <source>
        <dbReference type="ARBA" id="ARBA00025162"/>
    </source>
</evidence>
<dbReference type="SUPFAM" id="SSF52540">
    <property type="entry name" value="P-loop containing nucleoside triphosphate hydrolases"/>
    <property type="match status" value="1"/>
</dbReference>
<evidence type="ECO:0000256" key="3">
    <source>
        <dbReference type="ARBA" id="ARBA00022540"/>
    </source>
</evidence>
<dbReference type="FunFam" id="3.40.50.10050:FF:000001">
    <property type="entry name" value="Translation initiation factor IF-2"/>
    <property type="match status" value="1"/>
</dbReference>
<dbReference type="Gene3D" id="2.40.30.10">
    <property type="entry name" value="Translation factors"/>
    <property type="match status" value="2"/>
</dbReference>
<dbReference type="RefSeq" id="WP_338534972.1">
    <property type="nucleotide sequence ID" value="NZ_AP028654.1"/>
</dbReference>
<dbReference type="InterPro" id="IPR000795">
    <property type="entry name" value="T_Tr_GTP-bd_dom"/>
</dbReference>
<dbReference type="CDD" id="cd03692">
    <property type="entry name" value="mtIF2_IVc"/>
    <property type="match status" value="1"/>
</dbReference>
<dbReference type="InterPro" id="IPR053905">
    <property type="entry name" value="EF-G-like_DII"/>
</dbReference>
<feature type="binding site" evidence="8">
    <location>
        <begin position="261"/>
        <end position="265"/>
    </location>
    <ligand>
        <name>GTP</name>
        <dbReference type="ChEBI" id="CHEBI:37565"/>
    </ligand>
</feature>
<organism evidence="12 13">
    <name type="scientific">Helicovermis profundi</name>
    <dbReference type="NCBI Taxonomy" id="3065157"/>
    <lineage>
        <taxon>Bacteria</taxon>
        <taxon>Bacillati</taxon>
        <taxon>Bacillota</taxon>
        <taxon>Clostridia</taxon>
        <taxon>Helicovermis</taxon>
    </lineage>
</organism>
<feature type="binding site" evidence="8">
    <location>
        <begin position="215"/>
        <end position="222"/>
    </location>
    <ligand>
        <name>GTP</name>
        <dbReference type="ChEBI" id="CHEBI:37565"/>
    </ligand>
</feature>
<dbReference type="FunFam" id="2.40.30.10:FF:000007">
    <property type="entry name" value="Translation initiation factor IF-2"/>
    <property type="match status" value="1"/>
</dbReference>
<accession>A0AAU9EW52</accession>
<dbReference type="InterPro" id="IPR027417">
    <property type="entry name" value="P-loop_NTPase"/>
</dbReference>
<evidence type="ECO:0000256" key="8">
    <source>
        <dbReference type="HAMAP-Rule" id="MF_00100"/>
    </source>
</evidence>
<comment type="similarity">
    <text evidence="1 8 9">Belongs to the TRAFAC class translation factor GTPase superfamily. Classic translation factor GTPase family. IF-2 subfamily.</text>
</comment>
<evidence type="ECO:0000259" key="11">
    <source>
        <dbReference type="PROSITE" id="PS51722"/>
    </source>
</evidence>
<gene>
    <name evidence="8 12" type="primary">infB</name>
    <name evidence="12" type="ORF">HLPR_16610</name>
</gene>
<dbReference type="SUPFAM" id="SSF50447">
    <property type="entry name" value="Translation proteins"/>
    <property type="match status" value="2"/>
</dbReference>
<feature type="region of interest" description="G-domain" evidence="8">
    <location>
        <begin position="209"/>
        <end position="357"/>
    </location>
</feature>
<dbReference type="CDD" id="cd01887">
    <property type="entry name" value="IF2_eIF5B"/>
    <property type="match status" value="1"/>
</dbReference>
<dbReference type="PROSITE" id="PS01176">
    <property type="entry name" value="IF2"/>
    <property type="match status" value="1"/>
</dbReference>
<dbReference type="GO" id="GO:0005525">
    <property type="term" value="F:GTP binding"/>
    <property type="evidence" value="ECO:0007669"/>
    <property type="project" value="UniProtKB-KW"/>
</dbReference>
<feature type="compositionally biased region" description="Basic residues" evidence="10">
    <location>
        <begin position="93"/>
        <end position="110"/>
    </location>
</feature>
<dbReference type="SUPFAM" id="SSF52156">
    <property type="entry name" value="Initiation factor IF2/eIF5b, domain 3"/>
    <property type="match status" value="1"/>
</dbReference>
<dbReference type="InterPro" id="IPR009000">
    <property type="entry name" value="Transl_B-barrel_sf"/>
</dbReference>
<comment type="subcellular location">
    <subcellularLocation>
        <location evidence="8">Cytoplasm</location>
    </subcellularLocation>
</comment>
<dbReference type="Gene3D" id="1.10.10.2480">
    <property type="match status" value="1"/>
</dbReference>
<keyword evidence="8" id="KW-0963">Cytoplasm</keyword>
<evidence type="ECO:0000256" key="5">
    <source>
        <dbReference type="ARBA" id="ARBA00022917"/>
    </source>
</evidence>
<dbReference type="InterPro" id="IPR015760">
    <property type="entry name" value="TIF_IF2"/>
</dbReference>
<dbReference type="AlphaFoldDB" id="A0AAU9EW52"/>
<dbReference type="Gene3D" id="3.40.50.10050">
    <property type="entry name" value="Translation initiation factor IF- 2, domain 3"/>
    <property type="match status" value="1"/>
</dbReference>
<dbReference type="Gene3D" id="3.40.50.300">
    <property type="entry name" value="P-loop containing nucleotide triphosphate hydrolases"/>
    <property type="match status" value="1"/>
</dbReference>
<feature type="domain" description="Tr-type G" evidence="11">
    <location>
        <begin position="206"/>
        <end position="375"/>
    </location>
</feature>